<dbReference type="Proteomes" id="UP000475862">
    <property type="component" value="Unassembled WGS sequence"/>
</dbReference>
<protein>
    <submittedName>
        <fullName evidence="2">Uncharacterized protein</fullName>
    </submittedName>
</protein>
<reference evidence="2 3" key="1">
    <citation type="submission" date="2019-08" db="EMBL/GenBank/DDBJ databases">
        <title>The genome of the soybean aphid Biotype 1, its phylome, world population structure and adaptation to the North American continent.</title>
        <authorList>
            <person name="Giordano R."/>
            <person name="Donthu R.K."/>
            <person name="Hernandez A.G."/>
            <person name="Wright C.L."/>
            <person name="Zimin A.V."/>
        </authorList>
    </citation>
    <scope>NUCLEOTIDE SEQUENCE [LARGE SCALE GENOMIC DNA]</scope>
    <source>
        <tissue evidence="2">Whole aphids</tissue>
    </source>
</reference>
<evidence type="ECO:0000256" key="1">
    <source>
        <dbReference type="SAM" id="Phobius"/>
    </source>
</evidence>
<organism evidence="2 3">
    <name type="scientific">Aphis glycines</name>
    <name type="common">Soybean aphid</name>
    <dbReference type="NCBI Taxonomy" id="307491"/>
    <lineage>
        <taxon>Eukaryota</taxon>
        <taxon>Metazoa</taxon>
        <taxon>Ecdysozoa</taxon>
        <taxon>Arthropoda</taxon>
        <taxon>Hexapoda</taxon>
        <taxon>Insecta</taxon>
        <taxon>Pterygota</taxon>
        <taxon>Neoptera</taxon>
        <taxon>Paraneoptera</taxon>
        <taxon>Hemiptera</taxon>
        <taxon>Sternorrhyncha</taxon>
        <taxon>Aphidomorpha</taxon>
        <taxon>Aphidoidea</taxon>
        <taxon>Aphididae</taxon>
        <taxon>Aphidini</taxon>
        <taxon>Aphis</taxon>
        <taxon>Aphis</taxon>
    </lineage>
</organism>
<dbReference type="EMBL" id="VYZN01000040">
    <property type="protein sequence ID" value="KAE9532031.1"/>
    <property type="molecule type" value="Genomic_DNA"/>
</dbReference>
<feature type="transmembrane region" description="Helical" evidence="1">
    <location>
        <begin position="35"/>
        <end position="56"/>
    </location>
</feature>
<keyword evidence="1" id="KW-0472">Membrane</keyword>
<feature type="transmembrane region" description="Helical" evidence="1">
    <location>
        <begin position="118"/>
        <end position="135"/>
    </location>
</feature>
<comment type="caution">
    <text evidence="2">The sequence shown here is derived from an EMBL/GenBank/DDBJ whole genome shotgun (WGS) entry which is preliminary data.</text>
</comment>
<keyword evidence="1" id="KW-0812">Transmembrane</keyword>
<feature type="transmembrane region" description="Helical" evidence="1">
    <location>
        <begin position="155"/>
        <end position="173"/>
    </location>
</feature>
<sequence length="200" mass="23560">MTWLPSTTPTTPLEAAMHSLNTSDLMIFVPIYDKFYIISIYEINIYSVVSTLILKLNYKIVSIEHKFVLNLNVSGKGKKTNSVLTNYILFYFKTFTLFDIGKNILLISRQSRLEVRNLWLLCNLCLLGWFVYMKRFPTLDLDDKENHGYRQKKNLIQPILLITIQYLLSLITISRWRVDDYRLLNNNMVNSTMYIVVIEK</sequence>
<name>A0A6G0TG07_APHGL</name>
<evidence type="ECO:0000313" key="3">
    <source>
        <dbReference type="Proteomes" id="UP000475862"/>
    </source>
</evidence>
<gene>
    <name evidence="2" type="ORF">AGLY_010233</name>
</gene>
<proteinExistence type="predicted"/>
<dbReference type="AlphaFoldDB" id="A0A6G0TG07"/>
<accession>A0A6G0TG07</accession>
<keyword evidence="1" id="KW-1133">Transmembrane helix</keyword>
<keyword evidence="3" id="KW-1185">Reference proteome</keyword>
<evidence type="ECO:0000313" key="2">
    <source>
        <dbReference type="EMBL" id="KAE9532031.1"/>
    </source>
</evidence>